<dbReference type="InterPro" id="IPR010093">
    <property type="entry name" value="SinI_DNA-bd"/>
</dbReference>
<dbReference type="SUPFAM" id="SSF46955">
    <property type="entry name" value="Putative DNA-binding domain"/>
    <property type="match status" value="1"/>
</dbReference>
<organism evidence="2 3">
    <name type="scientific">Microbacterium lemovicicum</name>
    <dbReference type="NCBI Taxonomy" id="1072463"/>
    <lineage>
        <taxon>Bacteria</taxon>
        <taxon>Bacillati</taxon>
        <taxon>Actinomycetota</taxon>
        <taxon>Actinomycetes</taxon>
        <taxon>Micrococcales</taxon>
        <taxon>Microbacteriaceae</taxon>
        <taxon>Microbacterium</taxon>
    </lineage>
</organism>
<dbReference type="NCBIfam" id="TIGR01764">
    <property type="entry name" value="excise"/>
    <property type="match status" value="1"/>
</dbReference>
<dbReference type="InterPro" id="IPR009061">
    <property type="entry name" value="DNA-bd_dom_put_sf"/>
</dbReference>
<sequence length="83" mass="8810">MIRSLVTLDEAAAHLHVSVKTVRRRIADGTIPAVRIGRLIRIPAAALEELAPGSTIDVAARASFPGSYTMSRASVAGSILFLR</sequence>
<dbReference type="AlphaFoldDB" id="A0A3Q9IZR2"/>
<feature type="domain" description="Helix-turn-helix" evidence="1">
    <location>
        <begin position="5"/>
        <end position="50"/>
    </location>
</feature>
<accession>A0A3Q9IZR2</accession>
<evidence type="ECO:0000313" key="2">
    <source>
        <dbReference type="EMBL" id="AZS36807.1"/>
    </source>
</evidence>
<evidence type="ECO:0000259" key="1">
    <source>
        <dbReference type="Pfam" id="PF12728"/>
    </source>
</evidence>
<reference evidence="2 3" key="1">
    <citation type="submission" date="2018-08" db="EMBL/GenBank/DDBJ databases">
        <title>Microbacterium lemovicicum sp. nov., a bacterium isolated from a natural uranium-rich soil.</title>
        <authorList>
            <person name="ORTET P."/>
        </authorList>
    </citation>
    <scope>NUCLEOTIDE SEQUENCE [LARGE SCALE GENOMIC DNA]</scope>
    <source>
        <strain evidence="2 3">Viu22</strain>
    </source>
</reference>
<dbReference type="GO" id="GO:0003677">
    <property type="term" value="F:DNA binding"/>
    <property type="evidence" value="ECO:0007669"/>
    <property type="project" value="UniProtKB-KW"/>
</dbReference>
<protein>
    <submittedName>
        <fullName evidence="2">DNA-binding proteinA</fullName>
    </submittedName>
</protein>
<dbReference type="EMBL" id="CP031423">
    <property type="protein sequence ID" value="AZS36807.1"/>
    <property type="molecule type" value="Genomic_DNA"/>
</dbReference>
<keyword evidence="2" id="KW-0238">DNA-binding</keyword>
<dbReference type="Proteomes" id="UP000276888">
    <property type="component" value="Chromosome"/>
</dbReference>
<name>A0A3Q9IZR2_9MICO</name>
<dbReference type="RefSeq" id="WP_127095464.1">
    <property type="nucleotide sequence ID" value="NZ_CP031423.1"/>
</dbReference>
<dbReference type="InterPro" id="IPR041657">
    <property type="entry name" value="HTH_17"/>
</dbReference>
<keyword evidence="3" id="KW-1185">Reference proteome</keyword>
<proteinExistence type="predicted"/>
<dbReference type="KEGG" id="mlv:CVS47_01416"/>
<evidence type="ECO:0000313" key="3">
    <source>
        <dbReference type="Proteomes" id="UP000276888"/>
    </source>
</evidence>
<dbReference type="Pfam" id="PF12728">
    <property type="entry name" value="HTH_17"/>
    <property type="match status" value="1"/>
</dbReference>
<gene>
    <name evidence="2" type="ORF">CVS47_01416</name>
</gene>
<dbReference type="OrthoDB" id="4870800at2"/>